<sequence length="17" mass="2065">MRVWWGVFCFCVCVLLC</sequence>
<name>A0A0E9U9D0_ANGAN</name>
<accession>A0A0E9U9D0</accession>
<organism evidence="1">
    <name type="scientific">Anguilla anguilla</name>
    <name type="common">European freshwater eel</name>
    <name type="synonym">Muraena anguilla</name>
    <dbReference type="NCBI Taxonomy" id="7936"/>
    <lineage>
        <taxon>Eukaryota</taxon>
        <taxon>Metazoa</taxon>
        <taxon>Chordata</taxon>
        <taxon>Craniata</taxon>
        <taxon>Vertebrata</taxon>
        <taxon>Euteleostomi</taxon>
        <taxon>Actinopterygii</taxon>
        <taxon>Neopterygii</taxon>
        <taxon>Teleostei</taxon>
        <taxon>Anguilliformes</taxon>
        <taxon>Anguillidae</taxon>
        <taxon>Anguilla</taxon>
    </lineage>
</organism>
<proteinExistence type="predicted"/>
<reference evidence="1" key="2">
    <citation type="journal article" date="2015" name="Fish Shellfish Immunol.">
        <title>Early steps in the European eel (Anguilla anguilla)-Vibrio vulnificus interaction in the gills: Role of the RtxA13 toxin.</title>
        <authorList>
            <person name="Callol A."/>
            <person name="Pajuelo D."/>
            <person name="Ebbesson L."/>
            <person name="Teles M."/>
            <person name="MacKenzie S."/>
            <person name="Amaro C."/>
        </authorList>
    </citation>
    <scope>NUCLEOTIDE SEQUENCE</scope>
</reference>
<dbReference type="EMBL" id="GBXM01046058">
    <property type="protein sequence ID" value="JAH62519.1"/>
    <property type="molecule type" value="Transcribed_RNA"/>
</dbReference>
<protein>
    <submittedName>
        <fullName evidence="1">Uncharacterized protein</fullName>
    </submittedName>
</protein>
<evidence type="ECO:0000313" key="1">
    <source>
        <dbReference type="EMBL" id="JAH62519.1"/>
    </source>
</evidence>
<reference evidence="1" key="1">
    <citation type="submission" date="2014-11" db="EMBL/GenBank/DDBJ databases">
        <authorList>
            <person name="Amaro Gonzalez C."/>
        </authorList>
    </citation>
    <scope>NUCLEOTIDE SEQUENCE</scope>
</reference>
<dbReference type="AlphaFoldDB" id="A0A0E9U9D0"/>